<proteinExistence type="predicted"/>
<gene>
    <name evidence="1" type="ORF">SCARR_02655</name>
</gene>
<sequence>MKAVSWHAQNRLNKRSFKLAMRGMHVNKIRVAIACELSSYIWDIAHFVG</sequence>
<evidence type="ECO:0000313" key="1">
    <source>
        <dbReference type="EMBL" id="VGO20590.1"/>
    </source>
</evidence>
<dbReference type="Proteomes" id="UP000346198">
    <property type="component" value="Unassembled WGS sequence"/>
</dbReference>
<dbReference type="EMBL" id="CAAHFH010000001">
    <property type="protein sequence ID" value="VGO20590.1"/>
    <property type="molecule type" value="Genomic_DNA"/>
</dbReference>
<reference evidence="1 2" key="1">
    <citation type="submission" date="2019-04" db="EMBL/GenBank/DDBJ databases">
        <authorList>
            <person name="Van Vliet M D."/>
        </authorList>
    </citation>
    <scope>NUCLEOTIDE SEQUENCE [LARGE SCALE GENOMIC DNA]</scope>
    <source>
        <strain evidence="1 2">F21</strain>
    </source>
</reference>
<dbReference type="AlphaFoldDB" id="A0A6C2UK35"/>
<protein>
    <recommendedName>
        <fullName evidence="3">Transposase</fullName>
    </recommendedName>
</protein>
<keyword evidence="2" id="KW-1185">Reference proteome</keyword>
<name>A0A6C2UK35_9BACT</name>
<accession>A0A6C2UK35</accession>
<evidence type="ECO:0008006" key="3">
    <source>
        <dbReference type="Google" id="ProtNLM"/>
    </source>
</evidence>
<organism evidence="1 2">
    <name type="scientific">Pontiella sulfatireligans</name>
    <dbReference type="NCBI Taxonomy" id="2750658"/>
    <lineage>
        <taxon>Bacteria</taxon>
        <taxon>Pseudomonadati</taxon>
        <taxon>Kiritimatiellota</taxon>
        <taxon>Kiritimatiellia</taxon>
        <taxon>Kiritimatiellales</taxon>
        <taxon>Pontiellaceae</taxon>
        <taxon>Pontiella</taxon>
    </lineage>
</organism>
<evidence type="ECO:0000313" key="2">
    <source>
        <dbReference type="Proteomes" id="UP000346198"/>
    </source>
</evidence>